<organism evidence="14 15">
    <name type="scientific">Candidatus Yanofskybacteria bacterium RIFCSPHIGHO2_01_FULL_39_8b</name>
    <dbReference type="NCBI Taxonomy" id="1802659"/>
    <lineage>
        <taxon>Bacteria</taxon>
        <taxon>Candidatus Yanofskyibacteriota</taxon>
    </lineage>
</organism>
<comment type="subcellular location">
    <subcellularLocation>
        <location evidence="1">Membrane</location>
        <topology evidence="1">Multi-pass membrane protein</topology>
    </subcellularLocation>
</comment>
<dbReference type="GO" id="GO:0006633">
    <property type="term" value="P:fatty acid biosynthetic process"/>
    <property type="evidence" value="ECO:0007669"/>
    <property type="project" value="UniProtKB-KW"/>
</dbReference>
<evidence type="ECO:0000259" key="13">
    <source>
        <dbReference type="Pfam" id="PF00487"/>
    </source>
</evidence>
<evidence type="ECO:0000256" key="3">
    <source>
        <dbReference type="ARBA" id="ARBA00022516"/>
    </source>
</evidence>
<dbReference type="InterPro" id="IPR005804">
    <property type="entry name" value="FA_desaturase_dom"/>
</dbReference>
<proteinExistence type="inferred from homology"/>
<comment type="similarity">
    <text evidence="2">Belongs to the fatty acid desaturase type 2 family.</text>
</comment>
<gene>
    <name evidence="14" type="ORF">A2817_03805</name>
</gene>
<dbReference type="PRINTS" id="PR00075">
    <property type="entry name" value="FACDDSATRASE"/>
</dbReference>
<dbReference type="EMBL" id="MGIZ01000012">
    <property type="protein sequence ID" value="OGM99667.1"/>
    <property type="molecule type" value="Genomic_DNA"/>
</dbReference>
<protein>
    <recommendedName>
        <fullName evidence="13">Fatty acid desaturase domain-containing protein</fullName>
    </recommendedName>
</protein>
<keyword evidence="4 12" id="KW-0812">Transmembrane</keyword>
<dbReference type="GO" id="GO:0016020">
    <property type="term" value="C:membrane"/>
    <property type="evidence" value="ECO:0007669"/>
    <property type="project" value="UniProtKB-SubCell"/>
</dbReference>
<keyword evidence="6 12" id="KW-1133">Transmembrane helix</keyword>
<reference evidence="14 15" key="1">
    <citation type="journal article" date="2016" name="Nat. Commun.">
        <title>Thousands of microbial genomes shed light on interconnected biogeochemical processes in an aquifer system.</title>
        <authorList>
            <person name="Anantharaman K."/>
            <person name="Brown C.T."/>
            <person name="Hug L.A."/>
            <person name="Sharon I."/>
            <person name="Castelle C.J."/>
            <person name="Probst A.J."/>
            <person name="Thomas B.C."/>
            <person name="Singh A."/>
            <person name="Wilkins M.J."/>
            <person name="Karaoz U."/>
            <person name="Brodie E.L."/>
            <person name="Williams K.H."/>
            <person name="Hubbard S.S."/>
            <person name="Banfield J.F."/>
        </authorList>
    </citation>
    <scope>NUCLEOTIDE SEQUENCE [LARGE SCALE GENOMIC DNA]</scope>
</reference>
<evidence type="ECO:0000256" key="10">
    <source>
        <dbReference type="ARBA" id="ARBA00023136"/>
    </source>
</evidence>
<keyword evidence="5" id="KW-0276">Fatty acid metabolism</keyword>
<evidence type="ECO:0000313" key="15">
    <source>
        <dbReference type="Proteomes" id="UP000177594"/>
    </source>
</evidence>
<evidence type="ECO:0000256" key="7">
    <source>
        <dbReference type="ARBA" id="ARBA00023002"/>
    </source>
</evidence>
<evidence type="ECO:0000256" key="9">
    <source>
        <dbReference type="ARBA" id="ARBA00023098"/>
    </source>
</evidence>
<evidence type="ECO:0000256" key="5">
    <source>
        <dbReference type="ARBA" id="ARBA00022832"/>
    </source>
</evidence>
<evidence type="ECO:0000256" key="11">
    <source>
        <dbReference type="ARBA" id="ARBA00023160"/>
    </source>
</evidence>
<feature type="transmembrane region" description="Helical" evidence="12">
    <location>
        <begin position="36"/>
        <end position="55"/>
    </location>
</feature>
<keyword evidence="7" id="KW-0560">Oxidoreductase</keyword>
<evidence type="ECO:0000256" key="6">
    <source>
        <dbReference type="ARBA" id="ARBA00022989"/>
    </source>
</evidence>
<comment type="caution">
    <text evidence="14">The sequence shown here is derived from an EMBL/GenBank/DDBJ whole genome shotgun (WGS) entry which is preliminary data.</text>
</comment>
<keyword evidence="9" id="KW-0443">Lipid metabolism</keyword>
<keyword evidence="8" id="KW-0408">Iron</keyword>
<name>A0A1F8EG86_9BACT</name>
<dbReference type="InterPro" id="IPR015876">
    <property type="entry name" value="Acyl-CoA_DS"/>
</dbReference>
<evidence type="ECO:0000256" key="8">
    <source>
        <dbReference type="ARBA" id="ARBA00023004"/>
    </source>
</evidence>
<accession>A0A1F8EG86</accession>
<evidence type="ECO:0000256" key="4">
    <source>
        <dbReference type="ARBA" id="ARBA00022692"/>
    </source>
</evidence>
<sequence>MRHTITNIKMTGINWPTAIAFSVFHLAPLGLLWTGITIADLIVCFVLYVTRGFFITGGYHRYFSHRGYSMGRSMQFIMALGGTCALQSGPLWWAAHHRHHHKASDKEDDIHSPITGFFWAHIGWMLSNKNKEAPLELVRDFSKYPEIRWLDRWHFIPPIVLGILCLLIGGISMLLVAFLSTVFTYHTTWAVNSVTHLFGTRRYATTDTSRNSWWVAFLTFGEGWHNNHHHFPTTAKAGFRWFEIDLTYYGLKVLSYFRLVRHLKVPPHQALQRCQIKEGNTDIGMLSKKWRHATIKLERLIKKARRLRDEERVALEEFLGKVKLRWEELVNRRPTSEMLENMIWSVRIKYARVLRRLKYA</sequence>
<feature type="domain" description="Fatty acid desaturase" evidence="13">
    <location>
        <begin position="42"/>
        <end position="244"/>
    </location>
</feature>
<feature type="transmembrane region" description="Helical" evidence="12">
    <location>
        <begin position="12"/>
        <end position="30"/>
    </location>
</feature>
<dbReference type="Pfam" id="PF00487">
    <property type="entry name" value="FA_desaturase"/>
    <property type="match status" value="1"/>
</dbReference>
<keyword evidence="10 12" id="KW-0472">Membrane</keyword>
<feature type="transmembrane region" description="Helical" evidence="12">
    <location>
        <begin position="155"/>
        <end position="179"/>
    </location>
</feature>
<evidence type="ECO:0000256" key="1">
    <source>
        <dbReference type="ARBA" id="ARBA00004141"/>
    </source>
</evidence>
<dbReference type="PANTHER" id="PTHR11351">
    <property type="entry name" value="ACYL-COA DESATURASE"/>
    <property type="match status" value="1"/>
</dbReference>
<dbReference type="PANTHER" id="PTHR11351:SF31">
    <property type="entry name" value="DESATURASE 1, ISOFORM A-RELATED"/>
    <property type="match status" value="1"/>
</dbReference>
<evidence type="ECO:0000256" key="12">
    <source>
        <dbReference type="SAM" id="Phobius"/>
    </source>
</evidence>
<evidence type="ECO:0000313" key="14">
    <source>
        <dbReference type="EMBL" id="OGM99667.1"/>
    </source>
</evidence>
<evidence type="ECO:0000256" key="2">
    <source>
        <dbReference type="ARBA" id="ARBA00008749"/>
    </source>
</evidence>
<keyword evidence="3" id="KW-0444">Lipid biosynthesis</keyword>
<dbReference type="CDD" id="cd03505">
    <property type="entry name" value="Delta9-FADS-like"/>
    <property type="match status" value="1"/>
</dbReference>
<dbReference type="GO" id="GO:0016717">
    <property type="term" value="F:oxidoreductase activity, acting on paired donors, with oxidation of a pair of donors resulting in the reduction of molecular oxygen to two molecules of water"/>
    <property type="evidence" value="ECO:0007669"/>
    <property type="project" value="InterPro"/>
</dbReference>
<dbReference type="Proteomes" id="UP000177594">
    <property type="component" value="Unassembled WGS sequence"/>
</dbReference>
<keyword evidence="11" id="KW-0275">Fatty acid biosynthesis</keyword>
<dbReference type="AlphaFoldDB" id="A0A1F8EG86"/>
<feature type="transmembrane region" description="Helical" evidence="12">
    <location>
        <begin position="76"/>
        <end position="95"/>
    </location>
</feature>